<dbReference type="RefSeq" id="XP_028281560.1">
    <property type="nucleotide sequence ID" value="XM_028425759.1"/>
</dbReference>
<feature type="compositionally biased region" description="Polar residues" evidence="1">
    <location>
        <begin position="193"/>
        <end position="204"/>
    </location>
</feature>
<dbReference type="InterPro" id="IPR001214">
    <property type="entry name" value="SET_dom"/>
</dbReference>
<feature type="compositionally biased region" description="Acidic residues" evidence="1">
    <location>
        <begin position="975"/>
        <end position="988"/>
    </location>
</feature>
<sequence>MQRQRRLNPKQDAQFYVSAGRDKVGFDIKFINAFKGRGIFTTAPFEKGDFLLEYRGELISKQECERRKRLYRDKLKVFMFEFHFDGKLWCVDAAKDDGSFGRLINDNHINPNAKMKCLTLQGKPHLCLFATRDISPGEELTYNYGNSDWPRRSKVESAESSMEEQHAVSSSTSEPSTSACKVPTRRWQKKARATSSYDKGTTENSTTQFISSNEMDPVVCNKKCQKHQLVCTTVSSLDKCIQCVGPGSSSKWLGYKCKVCLGVWHKKCLEGITDDLQHHSQEPQSSKCAVDKLVSDEDNSEVGNLSDDDHSLSDEEYIPDSESQNDDSDTSIPLMSRGREVTEKTVMVDEGTSYGSDADIQVWPSKSKAPPPLEDNIIPNAAKKSHSGTSTKNASKNKPKDEAQLLNHNSRQLTMTIKNYCYICGKPQSKISRHLRVHTTHAEVVHVFSLPEHSKERKTLLEKMRNKGNFRHNIAVLQDGTGPVKVKRKPKSKALAGKFISCMHCQGMYLRKEFWRHARKCPCKPENKDTEKEPGRTRVLGLAAALQTASSHQIPGGVWKLLTAMNQDEVASVVRNDLCIVQFAQSLYNRHGHDATKGEYMRQKLREVGRLLVCLRSEFSIQNLEEAVKPANFQRVVQAVKKVAGFDEEKQQYGTPSLALKLGHTLNKICDIIHCRALMAEDEELAKTTDIFKKLYTSKWSELVSHGALNTPSDAKYNKPSTLPFTEDVQILHQYLEKSAESAFFTLKEMASPYNYAQLAKVTLAQIIVFNRRGAGEVSKMLLKSFNERDNSKLHEDVAMGLSKMEQRLCNYFSRVDIMGKRDRKVAVLLTPSVVNALSLLISKRSECGVCATNVFLFARPKSMSYYRGQDCLRVHASQCGAKHPEHLRSTQLRKHVATLSQVLNLKHNELDQVADFLGHDIRVHRDFYRLPVPTMQLAKISKLLLSMEKGHLSRMQGKSLDEIELEDDIVFSDDEAKDSENESDDGGTSEPASESTVTKPLHDTGGFAETVSMVTSMVNETLCI</sequence>
<dbReference type="AlphaFoldDB" id="A0A6P7JX70"/>
<feature type="domain" description="SET" evidence="2">
    <location>
        <begin position="24"/>
        <end position="145"/>
    </location>
</feature>
<evidence type="ECO:0000259" key="2">
    <source>
        <dbReference type="PROSITE" id="PS50280"/>
    </source>
</evidence>
<dbReference type="GeneID" id="114448636"/>
<protein>
    <submittedName>
        <fullName evidence="4">Uncharacterized protein LOC114448636</fullName>
    </submittedName>
</protein>
<feature type="compositionally biased region" description="Basic and acidic residues" evidence="1">
    <location>
        <begin position="337"/>
        <end position="347"/>
    </location>
</feature>
<evidence type="ECO:0000313" key="4">
    <source>
        <dbReference type="RefSeq" id="XP_028281560.1"/>
    </source>
</evidence>
<name>A0A6P7JX70_9TELE</name>
<feature type="region of interest" description="Disordered" evidence="1">
    <location>
        <begin position="151"/>
        <end position="204"/>
    </location>
</feature>
<evidence type="ECO:0000313" key="3">
    <source>
        <dbReference type="Proteomes" id="UP000515145"/>
    </source>
</evidence>
<dbReference type="Gene3D" id="2.170.270.10">
    <property type="entry name" value="SET domain"/>
    <property type="match status" value="1"/>
</dbReference>
<dbReference type="SMART" id="SM00317">
    <property type="entry name" value="SET"/>
    <property type="match status" value="1"/>
</dbReference>
<accession>A0A6P7JX70</accession>
<keyword evidence="3" id="KW-1185">Reference proteome</keyword>
<dbReference type="InParanoid" id="A0A6P7JX70"/>
<feature type="region of interest" description="Disordered" evidence="1">
    <location>
        <begin position="975"/>
        <end position="1005"/>
    </location>
</feature>
<evidence type="ECO:0000256" key="1">
    <source>
        <dbReference type="SAM" id="MobiDB-lite"/>
    </source>
</evidence>
<dbReference type="PROSITE" id="PS50280">
    <property type="entry name" value="SET"/>
    <property type="match status" value="1"/>
</dbReference>
<dbReference type="Pfam" id="PF00856">
    <property type="entry name" value="SET"/>
    <property type="match status" value="1"/>
</dbReference>
<feature type="compositionally biased region" description="Basic residues" evidence="1">
    <location>
        <begin position="183"/>
        <end position="192"/>
    </location>
</feature>
<feature type="compositionally biased region" description="Acidic residues" evidence="1">
    <location>
        <begin position="314"/>
        <end position="329"/>
    </location>
</feature>
<organism evidence="3 4">
    <name type="scientific">Parambassis ranga</name>
    <name type="common">Indian glassy fish</name>
    <dbReference type="NCBI Taxonomy" id="210632"/>
    <lineage>
        <taxon>Eukaryota</taxon>
        <taxon>Metazoa</taxon>
        <taxon>Chordata</taxon>
        <taxon>Craniata</taxon>
        <taxon>Vertebrata</taxon>
        <taxon>Euteleostomi</taxon>
        <taxon>Actinopterygii</taxon>
        <taxon>Neopterygii</taxon>
        <taxon>Teleostei</taxon>
        <taxon>Neoteleostei</taxon>
        <taxon>Acanthomorphata</taxon>
        <taxon>Ovalentaria</taxon>
        <taxon>Ambassidae</taxon>
        <taxon>Parambassis</taxon>
    </lineage>
</organism>
<feature type="compositionally biased region" description="Polar residues" evidence="1">
    <location>
        <begin position="387"/>
        <end position="396"/>
    </location>
</feature>
<dbReference type="InterPro" id="IPR046341">
    <property type="entry name" value="SET_dom_sf"/>
</dbReference>
<dbReference type="OrthoDB" id="5376140at2759"/>
<dbReference type="PANTHER" id="PTHR33480">
    <property type="entry name" value="SET DOMAIN-CONTAINING PROTEIN-RELATED"/>
    <property type="match status" value="1"/>
</dbReference>
<dbReference type="PANTHER" id="PTHR33480:SF5">
    <property type="entry name" value="SI:DKEY-51D8.9"/>
    <property type="match status" value="1"/>
</dbReference>
<dbReference type="Proteomes" id="UP000515145">
    <property type="component" value="Chromosome 1"/>
</dbReference>
<dbReference type="SUPFAM" id="SSF82199">
    <property type="entry name" value="SET domain"/>
    <property type="match status" value="1"/>
</dbReference>
<feature type="compositionally biased region" description="Low complexity" evidence="1">
    <location>
        <begin position="169"/>
        <end position="178"/>
    </location>
</feature>
<dbReference type="CDD" id="cd00029">
    <property type="entry name" value="C1"/>
    <property type="match status" value="1"/>
</dbReference>
<reference evidence="4" key="1">
    <citation type="submission" date="2025-08" db="UniProtKB">
        <authorList>
            <consortium name="RefSeq"/>
        </authorList>
    </citation>
    <scope>IDENTIFICATION</scope>
</reference>
<feature type="region of interest" description="Disordered" evidence="1">
    <location>
        <begin position="297"/>
        <end position="403"/>
    </location>
</feature>
<proteinExistence type="predicted"/>
<gene>
    <name evidence="4" type="primary">LOC114448636</name>
</gene>